<dbReference type="GO" id="GO:0046820">
    <property type="term" value="F:4-amino-4-deoxychorismate synthase activity"/>
    <property type="evidence" value="ECO:0007669"/>
    <property type="project" value="TreeGrafter"/>
</dbReference>
<dbReference type="EMBL" id="AXNT01000023">
    <property type="protein sequence ID" value="KGM03141.1"/>
    <property type="molecule type" value="Genomic_DNA"/>
</dbReference>
<dbReference type="SUPFAM" id="SSF56322">
    <property type="entry name" value="ADC synthase"/>
    <property type="match status" value="1"/>
</dbReference>
<proteinExistence type="predicted"/>
<dbReference type="AlphaFoldDB" id="A0A0A0BCR8"/>
<dbReference type="STRING" id="1408250.Q760_09250"/>
<dbReference type="GO" id="GO:0000162">
    <property type="term" value="P:L-tryptophan biosynthetic process"/>
    <property type="evidence" value="ECO:0007669"/>
    <property type="project" value="TreeGrafter"/>
</dbReference>
<dbReference type="PRINTS" id="PR00095">
    <property type="entry name" value="ANTSNTHASEI"/>
</dbReference>
<dbReference type="InterPro" id="IPR015890">
    <property type="entry name" value="Chorismate_C"/>
</dbReference>
<dbReference type="Proteomes" id="UP000029833">
    <property type="component" value="Unassembled WGS sequence"/>
</dbReference>
<accession>A0A0A0BCR8</accession>
<gene>
    <name evidence="2" type="ORF">Q760_09250</name>
</gene>
<comment type="caution">
    <text evidence="2">The sequence shown here is derived from an EMBL/GenBank/DDBJ whole genome shotgun (WGS) entry which is preliminary data.</text>
</comment>
<evidence type="ECO:0000313" key="3">
    <source>
        <dbReference type="Proteomes" id="UP000029833"/>
    </source>
</evidence>
<dbReference type="InterPro" id="IPR005801">
    <property type="entry name" value="ADC_synthase"/>
</dbReference>
<organism evidence="2 3">
    <name type="scientific">Cellulomonas cellasea DSM 20118</name>
    <dbReference type="NCBI Taxonomy" id="1408250"/>
    <lineage>
        <taxon>Bacteria</taxon>
        <taxon>Bacillati</taxon>
        <taxon>Actinomycetota</taxon>
        <taxon>Actinomycetes</taxon>
        <taxon>Micrococcales</taxon>
        <taxon>Cellulomonadaceae</taxon>
        <taxon>Cellulomonas</taxon>
    </lineage>
</organism>
<dbReference type="Pfam" id="PF00425">
    <property type="entry name" value="Chorismate_bind"/>
    <property type="match status" value="1"/>
</dbReference>
<keyword evidence="3" id="KW-1185">Reference proteome</keyword>
<reference evidence="2 3" key="1">
    <citation type="submission" date="2013-10" db="EMBL/GenBank/DDBJ databases">
        <authorList>
            <person name="Wang G."/>
            <person name="Zhuang W."/>
        </authorList>
    </citation>
    <scope>NUCLEOTIDE SEQUENCE [LARGE SCALE GENOMIC DNA]</scope>
    <source>
        <strain evidence="2 3">DSM 20118</strain>
    </source>
</reference>
<name>A0A0A0BCR8_9CELL</name>
<evidence type="ECO:0000259" key="1">
    <source>
        <dbReference type="Pfam" id="PF00425"/>
    </source>
</evidence>
<dbReference type="PANTHER" id="PTHR11236:SF50">
    <property type="entry name" value="AMINODEOXYCHORISMATE SYNTHASE COMPONENT 1"/>
    <property type="match status" value="1"/>
</dbReference>
<feature type="domain" description="Chorismate-utilising enzyme C-terminal" evidence="1">
    <location>
        <begin position="130"/>
        <end position="366"/>
    </location>
</feature>
<dbReference type="InterPro" id="IPR019999">
    <property type="entry name" value="Anth_synth_I-like"/>
</dbReference>
<dbReference type="PANTHER" id="PTHR11236">
    <property type="entry name" value="AMINOBENZOATE/ANTHRANILATE SYNTHASE"/>
    <property type="match status" value="1"/>
</dbReference>
<dbReference type="Gene3D" id="3.60.120.10">
    <property type="entry name" value="Anthranilate synthase"/>
    <property type="match status" value="1"/>
</dbReference>
<protein>
    <submittedName>
        <fullName evidence="2">Chloride transporter</fullName>
    </submittedName>
</protein>
<sequence>MSDVQVSAPIGPPHVTPRGAGEAWFSGVRAWGAAECVDVVIEPERLREPGFWAVVGEFEGRVRAWRFTEVERADADADAGQADAAAARADAGAALADAPEAAVAPDEARARAASAWRGPAASAWTSSLDQHGYEAAVRAVQDEIRAGEVYQANLCRVLSAPLSGAPGEPEPDARALAAVLAQGNPAPFAGGVHVPGGSGVDPVWVVSASPELFLRVEGDVVTSSPIKGTATTAEGLSAKDEAENVMITDLVRNDLQRVSVPGTVEVTALLALERHPGLVHLVSTVQGRLAPEVLGSSQLWRHLLDATFPPGSVSGAPKSSALRIIRRLEPVPRGPYCGAVGWVDVAEDGSVRAELAVGIRSFWWERRPGVPVRGRRGLPVTHPPEDPGPRVPAGAGTLRFGTGAGITWGSDARAEWRETELKAARLVALASRGGPPVGDWAP</sequence>
<evidence type="ECO:0000313" key="2">
    <source>
        <dbReference type="EMBL" id="KGM03141.1"/>
    </source>
</evidence>